<dbReference type="EMBL" id="PGYQ01000008">
    <property type="protein sequence ID" value="PKL72299.1"/>
    <property type="molecule type" value="Genomic_DNA"/>
</dbReference>
<dbReference type="Pfam" id="PF13635">
    <property type="entry name" value="DUF4143"/>
    <property type="match status" value="1"/>
</dbReference>
<evidence type="ECO:0000313" key="4">
    <source>
        <dbReference type="Proteomes" id="UP000233414"/>
    </source>
</evidence>
<evidence type="ECO:0000259" key="2">
    <source>
        <dbReference type="Pfam" id="PF13635"/>
    </source>
</evidence>
<dbReference type="PANTHER" id="PTHR33295:SF8">
    <property type="entry name" value="AAA+ ATPASE DOMAIN-CONTAINING PROTEIN"/>
    <property type="match status" value="1"/>
</dbReference>
<proteinExistence type="predicted"/>
<dbReference type="SUPFAM" id="SSF52540">
    <property type="entry name" value="P-loop containing nucleoside triphosphate hydrolases"/>
    <property type="match status" value="1"/>
</dbReference>
<dbReference type="Proteomes" id="UP000233414">
    <property type="component" value="Unassembled WGS sequence"/>
</dbReference>
<dbReference type="InterPro" id="IPR025420">
    <property type="entry name" value="DUF4143"/>
</dbReference>
<dbReference type="Gene3D" id="3.40.50.300">
    <property type="entry name" value="P-loop containing nucleotide triphosphate hydrolases"/>
    <property type="match status" value="1"/>
</dbReference>
<dbReference type="AlphaFoldDB" id="A0A2N1UN92"/>
<dbReference type="InterPro" id="IPR027417">
    <property type="entry name" value="P-loop_NTPase"/>
</dbReference>
<protein>
    <submittedName>
        <fullName evidence="3">Uncharacterized protein</fullName>
    </submittedName>
</protein>
<gene>
    <name evidence="3" type="ORF">CVV26_02160</name>
</gene>
<feature type="domain" description="AAA" evidence="1">
    <location>
        <begin position="44"/>
        <end position="177"/>
    </location>
</feature>
<name>A0A2N1UN92_9BACT</name>
<dbReference type="InterPro" id="IPR041682">
    <property type="entry name" value="AAA_14"/>
</dbReference>
<sequence>MENDLILEEIIKQNKHWINNNSWFDAKKYQRKLLLELISYLKEEQILSIVGLRRTGKTTILKQIIQYLIDKKNINSKNILFLSFDEALITSKLSLNKYLDAFLDTTKNNKLKYIFLDEIQYIEKWQHILKRYYDTRGNIKFIVSGSSSLFIQKKTTESLAGRIYEFKLNHLGFDEFLEISNTKKSLIAEYKKFAISNLDKIKYKENEYQWFLAQNGKKLEKLFEDYLLYYQFPETICKNDKQKIYKYIEDSIYKKTIAYDIPRLFDVNKVDELKFIFRVLINETSNEIEYGKIASEAGVEINTLKKYFSYYQDSLLFNIIYNYSKSFRKSKRLQKKGYIASTNFFTTFHPEFFNINTIASQYIGKLAETYIYNILKTKYEYISFYKKNQKEIDFVCNNEILNKKKAKLIEVKYVNNIEKENFSFLEKTAIENFKVNNYFIFSKRHFYNKNKKIIIPCFLII</sequence>
<reference evidence="3 4" key="1">
    <citation type="journal article" date="2017" name="ISME J.">
        <title>Potential for microbial H2 and metal transformations associated with novel bacteria and archaea in deep terrestrial subsurface sediments.</title>
        <authorList>
            <person name="Hernsdorf A.W."/>
            <person name="Amano Y."/>
            <person name="Miyakawa K."/>
            <person name="Ise K."/>
            <person name="Suzuki Y."/>
            <person name="Anantharaman K."/>
            <person name="Probst A."/>
            <person name="Burstein D."/>
            <person name="Thomas B.C."/>
            <person name="Banfield J.F."/>
        </authorList>
    </citation>
    <scope>NUCLEOTIDE SEQUENCE [LARGE SCALE GENOMIC DNA]</scope>
    <source>
        <strain evidence="3">HGW-Kuenenbacteria-1</strain>
    </source>
</reference>
<dbReference type="PANTHER" id="PTHR33295">
    <property type="entry name" value="ATPASE"/>
    <property type="match status" value="1"/>
</dbReference>
<evidence type="ECO:0000259" key="1">
    <source>
        <dbReference type="Pfam" id="PF13173"/>
    </source>
</evidence>
<accession>A0A2N1UN92</accession>
<comment type="caution">
    <text evidence="3">The sequence shown here is derived from an EMBL/GenBank/DDBJ whole genome shotgun (WGS) entry which is preliminary data.</text>
</comment>
<feature type="domain" description="DUF4143" evidence="2">
    <location>
        <begin position="260"/>
        <end position="413"/>
    </location>
</feature>
<organism evidence="3 4">
    <name type="scientific">Candidatus Kuenenbacteria bacterium HGW-Kuenenbacteria-1</name>
    <dbReference type="NCBI Taxonomy" id="2013812"/>
    <lineage>
        <taxon>Bacteria</taxon>
        <taxon>Candidatus Kueneniibacteriota</taxon>
    </lineage>
</organism>
<dbReference type="Pfam" id="PF13173">
    <property type="entry name" value="AAA_14"/>
    <property type="match status" value="1"/>
</dbReference>
<evidence type="ECO:0000313" key="3">
    <source>
        <dbReference type="EMBL" id="PKL72299.1"/>
    </source>
</evidence>